<feature type="domain" description="Imelysin-like" evidence="4">
    <location>
        <begin position="76"/>
        <end position="362"/>
    </location>
</feature>
<keyword evidence="6" id="KW-1185">Reference proteome</keyword>
<dbReference type="STRING" id="92487.SAMN02745130_02664"/>
<dbReference type="RefSeq" id="WP_078923120.1">
    <property type="nucleotide sequence ID" value="NZ_FUYB01000014.1"/>
</dbReference>
<comment type="subcellular location">
    <subcellularLocation>
        <location evidence="1">Cell envelope</location>
    </subcellularLocation>
</comment>
<feature type="chain" id="PRO_5013001680" evidence="3">
    <location>
        <begin position="33"/>
        <end position="391"/>
    </location>
</feature>
<evidence type="ECO:0000313" key="6">
    <source>
        <dbReference type="Proteomes" id="UP000190460"/>
    </source>
</evidence>
<dbReference type="GO" id="GO:0030313">
    <property type="term" value="C:cell envelope"/>
    <property type="evidence" value="ECO:0007669"/>
    <property type="project" value="UniProtKB-SubCell"/>
</dbReference>
<evidence type="ECO:0000313" key="5">
    <source>
        <dbReference type="EMBL" id="SKA86004.1"/>
    </source>
</evidence>
<dbReference type="EMBL" id="FUYB01000014">
    <property type="protein sequence ID" value="SKA86004.1"/>
    <property type="molecule type" value="Genomic_DNA"/>
</dbReference>
<dbReference type="AlphaFoldDB" id="A0A1T4X8R5"/>
<keyword evidence="2 3" id="KW-0732">Signal</keyword>
<dbReference type="InterPro" id="IPR018976">
    <property type="entry name" value="Imelysin-like"/>
</dbReference>
<protein>
    <submittedName>
        <fullName evidence="5">Predicted lipoprotein</fullName>
    </submittedName>
</protein>
<reference evidence="5 6" key="1">
    <citation type="submission" date="2017-02" db="EMBL/GenBank/DDBJ databases">
        <authorList>
            <person name="Peterson S.W."/>
        </authorList>
    </citation>
    <scope>NUCLEOTIDE SEQUENCE [LARGE SCALE GENOMIC DNA]</scope>
    <source>
        <strain evidence="5 6">ATCC 49788</strain>
    </source>
</reference>
<evidence type="ECO:0000259" key="4">
    <source>
        <dbReference type="Pfam" id="PF09375"/>
    </source>
</evidence>
<feature type="signal peptide" evidence="3">
    <location>
        <begin position="1"/>
        <end position="32"/>
    </location>
</feature>
<dbReference type="Proteomes" id="UP000190460">
    <property type="component" value="Unassembled WGS sequence"/>
</dbReference>
<dbReference type="InterPro" id="IPR034984">
    <property type="entry name" value="Imelysin-like_IPPA"/>
</dbReference>
<proteinExistence type="predicted"/>
<gene>
    <name evidence="5" type="ORF">SAMN02745130_02664</name>
</gene>
<sequence>MHTLQQPRFSLGQISFLLFSAHLFIQSQPVLADNTQAITQTSTQTTTVSTSQVATPTTNQPARDAALIQQLVTAGIQPLYRELQQQSQQLTQTSTEFCSTPTLENFQKLRTAWGETLLAWQRTDLLLFGPAIAEQLDFQINFAPPKKQIIKNLLASDQAISQADIVAAGVGAQGLSSLEYVLFDREQTIEQFLAQFQETQGSIRCSYVQAVSALLEQKITQLSKAWLETDSTKFFTRNQEVIDLLIGKSYQTLEKINLKKIRLPFGMMDEKQLSHPYELEAWRSGYSFKTIQANIEGISRVFIDGGFLAWIDKTFPNDGTKLAVSAFEKQLKDLTQMQLPAGDPFTVVEQNIESPARRELIERCRGLEMGIKRQLAIITQAQLGFNDNDGD</sequence>
<dbReference type="Gene3D" id="1.20.1420.20">
    <property type="entry name" value="M75 peptidase, HXXE motif"/>
    <property type="match status" value="1"/>
</dbReference>
<evidence type="ECO:0000256" key="3">
    <source>
        <dbReference type="SAM" id="SignalP"/>
    </source>
</evidence>
<dbReference type="CDD" id="cd14659">
    <property type="entry name" value="Imelysin-like_IPPA"/>
    <property type="match status" value="1"/>
</dbReference>
<organism evidence="5 6">
    <name type="scientific">Thiothrix eikelboomii</name>
    <dbReference type="NCBI Taxonomy" id="92487"/>
    <lineage>
        <taxon>Bacteria</taxon>
        <taxon>Pseudomonadati</taxon>
        <taxon>Pseudomonadota</taxon>
        <taxon>Gammaproteobacteria</taxon>
        <taxon>Thiotrichales</taxon>
        <taxon>Thiotrichaceae</taxon>
        <taxon>Thiothrix</taxon>
    </lineage>
</organism>
<accession>A0A1T4X8R5</accession>
<keyword evidence="5" id="KW-0449">Lipoprotein</keyword>
<dbReference type="OrthoDB" id="5729110at2"/>
<dbReference type="InterPro" id="IPR038352">
    <property type="entry name" value="Imelysin_sf"/>
</dbReference>
<name>A0A1T4X8R5_9GAMM</name>
<evidence type="ECO:0000256" key="1">
    <source>
        <dbReference type="ARBA" id="ARBA00004196"/>
    </source>
</evidence>
<evidence type="ECO:0000256" key="2">
    <source>
        <dbReference type="ARBA" id="ARBA00022729"/>
    </source>
</evidence>
<dbReference type="Pfam" id="PF09375">
    <property type="entry name" value="Peptidase_M75"/>
    <property type="match status" value="1"/>
</dbReference>